<dbReference type="Gene3D" id="1.10.10.60">
    <property type="entry name" value="Homeodomain-like"/>
    <property type="match status" value="1"/>
</dbReference>
<dbReference type="SUPFAM" id="SSF46689">
    <property type="entry name" value="Homeodomain-like"/>
    <property type="match status" value="1"/>
</dbReference>
<dbReference type="SMART" id="SM00389">
    <property type="entry name" value="HOX"/>
    <property type="match status" value="1"/>
</dbReference>
<keyword evidence="1 4" id="KW-0238">DNA-binding</keyword>
<feature type="region of interest" description="Disordered" evidence="5">
    <location>
        <begin position="359"/>
        <end position="425"/>
    </location>
</feature>
<name>A0A0C3HYK5_OIDMZ</name>
<protein>
    <recommendedName>
        <fullName evidence="6">Homeobox domain-containing protein</fullName>
    </recommendedName>
</protein>
<dbReference type="GO" id="GO:0005634">
    <property type="term" value="C:nucleus"/>
    <property type="evidence" value="ECO:0007669"/>
    <property type="project" value="UniProtKB-SubCell"/>
</dbReference>
<organism evidence="7 8">
    <name type="scientific">Oidiodendron maius (strain Zn)</name>
    <dbReference type="NCBI Taxonomy" id="913774"/>
    <lineage>
        <taxon>Eukaryota</taxon>
        <taxon>Fungi</taxon>
        <taxon>Dikarya</taxon>
        <taxon>Ascomycota</taxon>
        <taxon>Pezizomycotina</taxon>
        <taxon>Leotiomycetes</taxon>
        <taxon>Leotiomycetes incertae sedis</taxon>
        <taxon>Myxotrichaceae</taxon>
        <taxon>Oidiodendron</taxon>
    </lineage>
</organism>
<reference evidence="8" key="2">
    <citation type="submission" date="2015-01" db="EMBL/GenBank/DDBJ databases">
        <title>Evolutionary Origins and Diversification of the Mycorrhizal Mutualists.</title>
        <authorList>
            <consortium name="DOE Joint Genome Institute"/>
            <consortium name="Mycorrhizal Genomics Consortium"/>
            <person name="Kohler A."/>
            <person name="Kuo A."/>
            <person name="Nagy L.G."/>
            <person name="Floudas D."/>
            <person name="Copeland A."/>
            <person name="Barry K.W."/>
            <person name="Cichocki N."/>
            <person name="Veneault-Fourrey C."/>
            <person name="LaButti K."/>
            <person name="Lindquist E.A."/>
            <person name="Lipzen A."/>
            <person name="Lundell T."/>
            <person name="Morin E."/>
            <person name="Murat C."/>
            <person name="Riley R."/>
            <person name="Ohm R."/>
            <person name="Sun H."/>
            <person name="Tunlid A."/>
            <person name="Henrissat B."/>
            <person name="Grigoriev I.V."/>
            <person name="Hibbett D.S."/>
            <person name="Martin F."/>
        </authorList>
    </citation>
    <scope>NUCLEOTIDE SEQUENCE [LARGE SCALE GENOMIC DNA]</scope>
    <source>
        <strain evidence="8">Zn</strain>
    </source>
</reference>
<dbReference type="EMBL" id="KN832870">
    <property type="protein sequence ID" value="KIN07322.1"/>
    <property type="molecule type" value="Genomic_DNA"/>
</dbReference>
<feature type="compositionally biased region" description="Polar residues" evidence="5">
    <location>
        <begin position="147"/>
        <end position="157"/>
    </location>
</feature>
<dbReference type="InterPro" id="IPR050224">
    <property type="entry name" value="TALE_homeobox"/>
</dbReference>
<evidence type="ECO:0000256" key="2">
    <source>
        <dbReference type="ARBA" id="ARBA00023155"/>
    </source>
</evidence>
<dbReference type="Proteomes" id="UP000054321">
    <property type="component" value="Unassembled WGS sequence"/>
</dbReference>
<feature type="compositionally biased region" description="Polar residues" evidence="5">
    <location>
        <begin position="121"/>
        <end position="130"/>
    </location>
</feature>
<dbReference type="InParanoid" id="A0A0C3HYK5"/>
<evidence type="ECO:0000256" key="1">
    <source>
        <dbReference type="ARBA" id="ARBA00023125"/>
    </source>
</evidence>
<dbReference type="STRING" id="913774.A0A0C3HYK5"/>
<dbReference type="Pfam" id="PF05920">
    <property type="entry name" value="Homeobox_KN"/>
    <property type="match status" value="1"/>
</dbReference>
<feature type="compositionally biased region" description="Basic and acidic residues" evidence="5">
    <location>
        <begin position="365"/>
        <end position="398"/>
    </location>
</feature>
<gene>
    <name evidence="7" type="ORF">OIDMADRAFT_174310</name>
</gene>
<dbReference type="GO" id="GO:0003677">
    <property type="term" value="F:DNA binding"/>
    <property type="evidence" value="ECO:0007669"/>
    <property type="project" value="UniProtKB-UniRule"/>
</dbReference>
<feature type="domain" description="Homeobox" evidence="6">
    <location>
        <begin position="287"/>
        <end position="350"/>
    </location>
</feature>
<feature type="DNA-binding region" description="Homeobox" evidence="4">
    <location>
        <begin position="289"/>
        <end position="351"/>
    </location>
</feature>
<comment type="subcellular location">
    <subcellularLocation>
        <location evidence="4">Nucleus</location>
    </subcellularLocation>
</comment>
<evidence type="ECO:0000259" key="6">
    <source>
        <dbReference type="PROSITE" id="PS50071"/>
    </source>
</evidence>
<dbReference type="GO" id="GO:0006355">
    <property type="term" value="P:regulation of DNA-templated transcription"/>
    <property type="evidence" value="ECO:0007669"/>
    <property type="project" value="InterPro"/>
</dbReference>
<reference evidence="7 8" key="1">
    <citation type="submission" date="2014-04" db="EMBL/GenBank/DDBJ databases">
        <authorList>
            <consortium name="DOE Joint Genome Institute"/>
            <person name="Kuo A."/>
            <person name="Martino E."/>
            <person name="Perotto S."/>
            <person name="Kohler A."/>
            <person name="Nagy L.G."/>
            <person name="Floudas D."/>
            <person name="Copeland A."/>
            <person name="Barry K.W."/>
            <person name="Cichocki N."/>
            <person name="Veneault-Fourrey C."/>
            <person name="LaButti K."/>
            <person name="Lindquist E.A."/>
            <person name="Lipzen A."/>
            <person name="Lundell T."/>
            <person name="Morin E."/>
            <person name="Murat C."/>
            <person name="Sun H."/>
            <person name="Tunlid A."/>
            <person name="Henrissat B."/>
            <person name="Grigoriev I.V."/>
            <person name="Hibbett D.S."/>
            <person name="Martin F."/>
            <person name="Nordberg H.P."/>
            <person name="Cantor M.N."/>
            <person name="Hua S.X."/>
        </authorList>
    </citation>
    <scope>NUCLEOTIDE SEQUENCE [LARGE SCALE GENOMIC DNA]</scope>
    <source>
        <strain evidence="7 8">Zn</strain>
    </source>
</reference>
<accession>A0A0C3HYK5</accession>
<dbReference type="PANTHER" id="PTHR11850">
    <property type="entry name" value="HOMEOBOX PROTEIN TRANSCRIPTION FACTORS"/>
    <property type="match status" value="1"/>
</dbReference>
<evidence type="ECO:0000256" key="3">
    <source>
        <dbReference type="ARBA" id="ARBA00023242"/>
    </source>
</evidence>
<keyword evidence="3 4" id="KW-0539">Nucleus</keyword>
<evidence type="ECO:0000256" key="5">
    <source>
        <dbReference type="SAM" id="MobiDB-lite"/>
    </source>
</evidence>
<feature type="region of interest" description="Disordered" evidence="5">
    <location>
        <begin position="1"/>
        <end position="301"/>
    </location>
</feature>
<dbReference type="OrthoDB" id="10056939at2759"/>
<feature type="compositionally biased region" description="Polar residues" evidence="5">
    <location>
        <begin position="240"/>
        <end position="267"/>
    </location>
</feature>
<dbReference type="CDD" id="cd00086">
    <property type="entry name" value="homeodomain"/>
    <property type="match status" value="1"/>
</dbReference>
<sequence>MSAVAVQAPSLLPSPRDMMWESRRGPELLSRSRGEPVLTEKVELPSIRQAIPEIDHVRSVRPQPGSRPSPASYSPTSLAPPHEHTHSPSLRKRRRLSAEDDLDTREQMSSRLHRSPPRSSYQQCPSTTASPGAGSRRASELSIAESWASSTRTSPHTTARGPPAISPHFDSSAISRSDWRPQLPSLPALTFDRTTVPAPPRAPGSWSEHGFDATSRPAAQPLQQQPISPTDPAPAYPPGSTYSYQQPRGLSFSRPSTHNQAPFSTIHPSGFVGYPYPMETGDMSGDGKQRKRRGNLPKETTDTLRAWFRENLGHPYPSEEEKQRLMKATGLQMNQISNWFINARRRHLPNMMNTARAAAGARAAGDGKDGNDSKGELNLKIEPGDSKRERSTRPRSEGEGSSYEDDYAGLGRLHGGQGMVKRESI</sequence>
<dbReference type="PROSITE" id="PS50071">
    <property type="entry name" value="HOMEOBOX_2"/>
    <property type="match status" value="1"/>
</dbReference>
<proteinExistence type="predicted"/>
<keyword evidence="2 4" id="KW-0371">Homeobox</keyword>
<dbReference type="InterPro" id="IPR009057">
    <property type="entry name" value="Homeodomain-like_sf"/>
</dbReference>
<dbReference type="AlphaFoldDB" id="A0A0C3HYK5"/>
<evidence type="ECO:0000313" key="7">
    <source>
        <dbReference type="EMBL" id="KIN07322.1"/>
    </source>
</evidence>
<dbReference type="InterPro" id="IPR001356">
    <property type="entry name" value="HD"/>
</dbReference>
<evidence type="ECO:0000256" key="4">
    <source>
        <dbReference type="PROSITE-ProRule" id="PRU00108"/>
    </source>
</evidence>
<dbReference type="InterPro" id="IPR008422">
    <property type="entry name" value="KN_HD"/>
</dbReference>
<feature type="compositionally biased region" description="Basic and acidic residues" evidence="5">
    <location>
        <begin position="18"/>
        <end position="43"/>
    </location>
</feature>
<evidence type="ECO:0000313" key="8">
    <source>
        <dbReference type="Proteomes" id="UP000054321"/>
    </source>
</evidence>
<dbReference type="HOGENOM" id="CLU_055480_0_0_1"/>
<keyword evidence="8" id="KW-1185">Reference proteome</keyword>